<evidence type="ECO:0000256" key="1">
    <source>
        <dbReference type="SAM" id="MobiDB-lite"/>
    </source>
</evidence>
<dbReference type="Gene3D" id="3.30.110.170">
    <property type="entry name" value="Protein of unknown function (DUF541), domain 1"/>
    <property type="match status" value="1"/>
</dbReference>
<dbReference type="EMBL" id="LQPI01000047">
    <property type="protein sequence ID" value="ORW20062.1"/>
    <property type="molecule type" value="Genomic_DNA"/>
</dbReference>
<sequence>MRTWSDRPWNRDGLLLPLVHHARVGVEVKFRDFAALSAWVGQNIANLEGFDLEGVKWALTASRRETLFAKAQVRAVQDATSRAQRYADALALGQVRPVSIADAGMLEADRRPTRESPAGASSSGGADVELVPNHIKLSAAVDARFVAERR</sequence>
<dbReference type="RefSeq" id="WP_085138952.1">
    <property type="nucleotide sequence ID" value="NZ_LQPI01000047.1"/>
</dbReference>
<name>A0A1X1Z9R3_MYCNO</name>
<proteinExistence type="predicted"/>
<evidence type="ECO:0000313" key="3">
    <source>
        <dbReference type="Proteomes" id="UP000193108"/>
    </source>
</evidence>
<feature type="region of interest" description="Disordered" evidence="1">
    <location>
        <begin position="106"/>
        <end position="127"/>
    </location>
</feature>
<protein>
    <recommendedName>
        <fullName evidence="4">SIMPL domain-containing protein</fullName>
    </recommendedName>
</protein>
<dbReference type="Pfam" id="PF04402">
    <property type="entry name" value="SIMPL"/>
    <property type="match status" value="1"/>
</dbReference>
<reference evidence="2 3" key="1">
    <citation type="submission" date="2016-01" db="EMBL/GenBank/DDBJ databases">
        <title>The new phylogeny of the genus Mycobacterium.</title>
        <authorList>
            <person name="Tarcisio F."/>
            <person name="Conor M."/>
            <person name="Antonella G."/>
            <person name="Elisabetta G."/>
            <person name="Giulia F.S."/>
            <person name="Sara T."/>
            <person name="Anna F."/>
            <person name="Clotilde B."/>
            <person name="Roberto B."/>
            <person name="Veronica D.S."/>
            <person name="Fabio R."/>
            <person name="Monica P."/>
            <person name="Olivier J."/>
            <person name="Enrico T."/>
            <person name="Nicola S."/>
        </authorList>
    </citation>
    <scope>NUCLEOTIDE SEQUENCE [LARGE SCALE GENOMIC DNA]</scope>
    <source>
        <strain evidence="2 3">DSM 44164</strain>
    </source>
</reference>
<dbReference type="STRING" id="1782.AWC18_12645"/>
<dbReference type="Proteomes" id="UP000193108">
    <property type="component" value="Unassembled WGS sequence"/>
</dbReference>
<evidence type="ECO:0000313" key="2">
    <source>
        <dbReference type="EMBL" id="ORW20062.1"/>
    </source>
</evidence>
<evidence type="ECO:0008006" key="4">
    <source>
        <dbReference type="Google" id="ProtNLM"/>
    </source>
</evidence>
<comment type="caution">
    <text evidence="2">The sequence shown here is derived from an EMBL/GenBank/DDBJ whole genome shotgun (WGS) entry which is preliminary data.</text>
</comment>
<dbReference type="InterPro" id="IPR007497">
    <property type="entry name" value="SIMPL/DUF541"/>
</dbReference>
<accession>A0A1X1Z9R3</accession>
<organism evidence="2 3">
    <name type="scientific">Mycolicibacter nonchromogenicus</name>
    <name type="common">Mycobacterium nonchromogenicum</name>
    <dbReference type="NCBI Taxonomy" id="1782"/>
    <lineage>
        <taxon>Bacteria</taxon>
        <taxon>Bacillati</taxon>
        <taxon>Actinomycetota</taxon>
        <taxon>Actinomycetes</taxon>
        <taxon>Mycobacteriales</taxon>
        <taxon>Mycobacteriaceae</taxon>
        <taxon>Mycolicibacter</taxon>
    </lineage>
</organism>
<gene>
    <name evidence="2" type="ORF">AWC18_12645</name>
</gene>
<dbReference type="AlphaFoldDB" id="A0A1X1Z9R3"/>
<keyword evidence="3" id="KW-1185">Reference proteome</keyword>